<dbReference type="GO" id="GO:0044458">
    <property type="term" value="P:motile cilium assembly"/>
    <property type="evidence" value="ECO:0007669"/>
    <property type="project" value="TreeGrafter"/>
</dbReference>
<evidence type="ECO:0000256" key="5">
    <source>
        <dbReference type="ARBA" id="ARBA00023069"/>
    </source>
</evidence>
<dbReference type="AlphaFoldDB" id="A0A5E4M1U6"/>
<comment type="subcellular location">
    <subcellularLocation>
        <location evidence="8">Cell projection</location>
        <location evidence="8">Kinocilium</location>
    </subcellularLocation>
    <subcellularLocation>
        <location evidence="1">Cytoplasm</location>
        <location evidence="1">Cytoskeleton</location>
        <location evidence="1">Flagellum axoneme</location>
    </subcellularLocation>
</comment>
<dbReference type="PANTHER" id="PTHR22069">
    <property type="entry name" value="MITOCHONDRIAL RIBOSOMAL PROTEIN S18"/>
    <property type="match status" value="1"/>
</dbReference>
<keyword evidence="7" id="KW-0966">Cell projection</keyword>
<dbReference type="GO" id="GO:0035082">
    <property type="term" value="P:axoneme assembly"/>
    <property type="evidence" value="ECO:0007669"/>
    <property type="project" value="InterPro"/>
</dbReference>
<dbReference type="Pfam" id="PF04712">
    <property type="entry name" value="Radial_spoke"/>
    <property type="match status" value="1"/>
</dbReference>
<dbReference type="GO" id="GO:0001534">
    <property type="term" value="C:radial spoke"/>
    <property type="evidence" value="ECO:0007669"/>
    <property type="project" value="InterPro"/>
</dbReference>
<evidence type="ECO:0000256" key="6">
    <source>
        <dbReference type="ARBA" id="ARBA00023212"/>
    </source>
</evidence>
<keyword evidence="5" id="KW-0969">Cilium</keyword>
<organism evidence="11 12">
    <name type="scientific">Cinara cedri</name>
    <dbReference type="NCBI Taxonomy" id="506608"/>
    <lineage>
        <taxon>Eukaryota</taxon>
        <taxon>Metazoa</taxon>
        <taxon>Ecdysozoa</taxon>
        <taxon>Arthropoda</taxon>
        <taxon>Hexapoda</taxon>
        <taxon>Insecta</taxon>
        <taxon>Pterygota</taxon>
        <taxon>Neoptera</taxon>
        <taxon>Paraneoptera</taxon>
        <taxon>Hemiptera</taxon>
        <taxon>Sternorrhyncha</taxon>
        <taxon>Aphidomorpha</taxon>
        <taxon>Aphidoidea</taxon>
        <taxon>Aphididae</taxon>
        <taxon>Lachninae</taxon>
        <taxon>Cinara</taxon>
    </lineage>
</organism>
<keyword evidence="3" id="KW-0970">Cilium biogenesis/degradation</keyword>
<evidence type="ECO:0000256" key="1">
    <source>
        <dbReference type="ARBA" id="ARBA00004611"/>
    </source>
</evidence>
<evidence type="ECO:0000256" key="4">
    <source>
        <dbReference type="ARBA" id="ARBA00022846"/>
    </source>
</evidence>
<keyword evidence="12" id="KW-1185">Reference proteome</keyword>
<gene>
    <name evidence="11" type="ORF">CINCED_3A010064</name>
</gene>
<evidence type="ECO:0000256" key="3">
    <source>
        <dbReference type="ARBA" id="ARBA00022794"/>
    </source>
</evidence>
<dbReference type="OrthoDB" id="10258956at2759"/>
<evidence type="ECO:0000313" key="11">
    <source>
        <dbReference type="EMBL" id="VVC26120.1"/>
    </source>
</evidence>
<dbReference type="Proteomes" id="UP000325440">
    <property type="component" value="Unassembled WGS sequence"/>
</dbReference>
<reference evidence="11 12" key="1">
    <citation type="submission" date="2019-08" db="EMBL/GenBank/DDBJ databases">
        <authorList>
            <person name="Alioto T."/>
            <person name="Alioto T."/>
            <person name="Gomez Garrido J."/>
        </authorList>
    </citation>
    <scope>NUCLEOTIDE SEQUENCE [LARGE SCALE GENOMIC DNA]</scope>
</reference>
<keyword evidence="4" id="KW-0282">Flagellum</keyword>
<evidence type="ECO:0000256" key="9">
    <source>
        <dbReference type="ARBA" id="ARBA00038319"/>
    </source>
</evidence>
<keyword evidence="2" id="KW-0963">Cytoplasm</keyword>
<dbReference type="InterPro" id="IPR055316">
    <property type="entry name" value="RSP9"/>
</dbReference>
<dbReference type="GO" id="GO:0060091">
    <property type="term" value="C:kinocilium"/>
    <property type="evidence" value="ECO:0007669"/>
    <property type="project" value="UniProtKB-SubCell"/>
</dbReference>
<evidence type="ECO:0000256" key="10">
    <source>
        <dbReference type="ARBA" id="ARBA00041080"/>
    </source>
</evidence>
<dbReference type="EMBL" id="CABPRJ010000025">
    <property type="protein sequence ID" value="VVC26120.1"/>
    <property type="molecule type" value="Genomic_DNA"/>
</dbReference>
<dbReference type="PANTHER" id="PTHR22069:SF0">
    <property type="entry name" value="RADIAL SPOKE HEAD PROTEIN 9 HOMOLOG"/>
    <property type="match status" value="1"/>
</dbReference>
<proteinExistence type="inferred from homology"/>
<name>A0A5E4M1U6_9HEMI</name>
<evidence type="ECO:0000256" key="2">
    <source>
        <dbReference type="ARBA" id="ARBA00022490"/>
    </source>
</evidence>
<comment type="similarity">
    <text evidence="9">Belongs to the flagellar radial spoke RSP9 family.</text>
</comment>
<dbReference type="InterPro" id="IPR006802">
    <property type="entry name" value="Radial_spoke"/>
</dbReference>
<evidence type="ECO:0000313" key="12">
    <source>
        <dbReference type="Proteomes" id="UP000325440"/>
    </source>
</evidence>
<accession>A0A5E4M1U6</accession>
<protein>
    <recommendedName>
        <fullName evidence="10">Radial spoke head protein 9 homolog</fullName>
    </recommendedName>
</protein>
<evidence type="ECO:0000256" key="7">
    <source>
        <dbReference type="ARBA" id="ARBA00023273"/>
    </source>
</evidence>
<keyword evidence="6" id="KW-0206">Cytoskeleton</keyword>
<evidence type="ECO:0000256" key="8">
    <source>
        <dbReference type="ARBA" id="ARBA00037822"/>
    </source>
</evidence>
<dbReference type="GO" id="GO:0060294">
    <property type="term" value="P:cilium movement involved in cell motility"/>
    <property type="evidence" value="ECO:0007669"/>
    <property type="project" value="InterPro"/>
</dbReference>
<sequence length="330" mass="37812">MDVKFMHNLTDALKVAGCSIGEDLIPVLYNSLIQLQSENHFESIYFWGRIVTLSNDYYIAYGYQKDPIKDRIFFYSQTILEWDLIPTDLPINETDLVRKIKTKFNGNPRYVEIADKFNKSSGEPGVVRLTPSVLFNDEGAMEGGEEEYSRTKDSSRIKSVHLDEIVSSITIGEETGESESVEDFSANKMIKEEDRLAISVKMIDNECHIAPRGFYYKLPDGNIVKAPYFKGLDYSEIGNENNFLHISSHRWTPGKSKQRLDYNGSIDFLQPIDKDIPKGCWTTRIVSNRYLIKHNLLWPGAVFLQDMNLGIHSFFYNGDGVKNLDLPFMI</sequence>